<dbReference type="PANTHER" id="PTHR47533:SF4">
    <property type="entry name" value="AB HYDROLASE-1 DOMAIN-CONTAINING PROTEIN"/>
    <property type="match status" value="1"/>
</dbReference>
<dbReference type="Pfam" id="PF06342">
    <property type="entry name" value="DUF1057"/>
    <property type="match status" value="1"/>
</dbReference>
<accession>A0A9P1N9T2</accession>
<keyword evidence="2" id="KW-1185">Reference proteome</keyword>
<proteinExistence type="predicted"/>
<dbReference type="EMBL" id="CANHGI010000005">
    <property type="protein sequence ID" value="CAI5453461.1"/>
    <property type="molecule type" value="Genomic_DNA"/>
</dbReference>
<dbReference type="PANTHER" id="PTHR47533">
    <property type="entry name" value="PROTEIN CBG21859"/>
    <property type="match status" value="1"/>
</dbReference>
<gene>
    <name evidence="1" type="ORF">CAMP_LOCUS16098</name>
</gene>
<protein>
    <recommendedName>
        <fullName evidence="3">AB hydrolase-1 domain-containing protein</fullName>
    </recommendedName>
</protein>
<dbReference type="InterPro" id="IPR029058">
    <property type="entry name" value="AB_hydrolase_fold"/>
</dbReference>
<dbReference type="Gene3D" id="3.40.50.1820">
    <property type="entry name" value="alpha/beta hydrolase"/>
    <property type="match status" value="1"/>
</dbReference>
<evidence type="ECO:0000313" key="2">
    <source>
        <dbReference type="Proteomes" id="UP001152747"/>
    </source>
</evidence>
<reference evidence="1" key="1">
    <citation type="submission" date="2022-11" db="EMBL/GenBank/DDBJ databases">
        <authorList>
            <person name="Kikuchi T."/>
        </authorList>
    </citation>
    <scope>NUCLEOTIDE SEQUENCE</scope>
    <source>
        <strain evidence="1">PS1010</strain>
    </source>
</reference>
<organism evidence="1 2">
    <name type="scientific">Caenorhabditis angaria</name>
    <dbReference type="NCBI Taxonomy" id="860376"/>
    <lineage>
        <taxon>Eukaryota</taxon>
        <taxon>Metazoa</taxon>
        <taxon>Ecdysozoa</taxon>
        <taxon>Nematoda</taxon>
        <taxon>Chromadorea</taxon>
        <taxon>Rhabditida</taxon>
        <taxon>Rhabditina</taxon>
        <taxon>Rhabditomorpha</taxon>
        <taxon>Rhabditoidea</taxon>
        <taxon>Rhabditidae</taxon>
        <taxon>Peloderinae</taxon>
        <taxon>Caenorhabditis</taxon>
    </lineage>
</organism>
<sequence>MNIRFIGLNYPGFSYSKSYAGQDFGNVERQLFSDQLIDELGISGKIVFMGHSRGCENTLQTAVERKAHGLVLINPFGLRRHRGISPEYKLRYVTKIYDLLPKTIADLLIYKIYRSMKFHIHCPEECISALRSVNDVMLEKQLEFIEKLNSLENTRILISYAGRDQFIESKIMEECLEKYENLEALKFQNDPDIDQICDVF</sequence>
<dbReference type="SUPFAM" id="SSF53474">
    <property type="entry name" value="alpha/beta-Hydrolases"/>
    <property type="match status" value="1"/>
</dbReference>
<dbReference type="Proteomes" id="UP001152747">
    <property type="component" value="Unassembled WGS sequence"/>
</dbReference>
<dbReference type="OrthoDB" id="6431331at2759"/>
<name>A0A9P1N9T2_9PELO</name>
<comment type="caution">
    <text evidence="1">The sequence shown here is derived from an EMBL/GenBank/DDBJ whole genome shotgun (WGS) entry which is preliminary data.</text>
</comment>
<dbReference type="AlphaFoldDB" id="A0A9P1N9T2"/>
<evidence type="ECO:0008006" key="3">
    <source>
        <dbReference type="Google" id="ProtNLM"/>
    </source>
</evidence>
<dbReference type="InterPro" id="IPR010463">
    <property type="entry name" value="DUF1057"/>
</dbReference>
<evidence type="ECO:0000313" key="1">
    <source>
        <dbReference type="EMBL" id="CAI5453461.1"/>
    </source>
</evidence>